<feature type="transmembrane region" description="Helical" evidence="7">
    <location>
        <begin position="154"/>
        <end position="170"/>
    </location>
</feature>
<dbReference type="InterPro" id="IPR000620">
    <property type="entry name" value="EamA_dom"/>
</dbReference>
<feature type="transmembrane region" description="Helical" evidence="7">
    <location>
        <begin position="7"/>
        <end position="28"/>
    </location>
</feature>
<dbReference type="Proteomes" id="UP001519343">
    <property type="component" value="Unassembled WGS sequence"/>
</dbReference>
<name>A0ABS4GLU9_9BACL</name>
<keyword evidence="10" id="KW-1185">Reference proteome</keyword>
<feature type="transmembrane region" description="Helical" evidence="7">
    <location>
        <begin position="98"/>
        <end position="115"/>
    </location>
</feature>
<organism evidence="9 10">
    <name type="scientific">Ammoniphilus resinae</name>
    <dbReference type="NCBI Taxonomy" id="861532"/>
    <lineage>
        <taxon>Bacteria</taxon>
        <taxon>Bacillati</taxon>
        <taxon>Bacillota</taxon>
        <taxon>Bacilli</taxon>
        <taxon>Bacillales</taxon>
        <taxon>Paenibacillaceae</taxon>
        <taxon>Aneurinibacillus group</taxon>
        <taxon>Ammoniphilus</taxon>
    </lineage>
</organism>
<dbReference type="RefSeq" id="WP_209809323.1">
    <property type="nucleotide sequence ID" value="NZ_JAGGKT010000002.1"/>
</dbReference>
<feature type="transmembrane region" description="Helical" evidence="7">
    <location>
        <begin position="207"/>
        <end position="237"/>
    </location>
</feature>
<dbReference type="InterPro" id="IPR050638">
    <property type="entry name" value="AA-Vitamin_Transporters"/>
</dbReference>
<reference evidence="9 10" key="1">
    <citation type="submission" date="2021-03" db="EMBL/GenBank/DDBJ databases">
        <title>Genomic Encyclopedia of Type Strains, Phase IV (KMG-IV): sequencing the most valuable type-strain genomes for metagenomic binning, comparative biology and taxonomic classification.</title>
        <authorList>
            <person name="Goeker M."/>
        </authorList>
    </citation>
    <scope>NUCLEOTIDE SEQUENCE [LARGE SCALE GENOMIC DNA]</scope>
    <source>
        <strain evidence="9 10">DSM 24738</strain>
    </source>
</reference>
<comment type="subcellular location">
    <subcellularLocation>
        <location evidence="1">Cell membrane</location>
        <topology evidence="1">Multi-pass membrane protein</topology>
    </subcellularLocation>
</comment>
<accession>A0ABS4GLU9</accession>
<evidence type="ECO:0000256" key="5">
    <source>
        <dbReference type="ARBA" id="ARBA00022989"/>
    </source>
</evidence>
<proteinExistence type="inferred from homology"/>
<feature type="transmembrane region" description="Helical" evidence="7">
    <location>
        <begin position="122"/>
        <end position="142"/>
    </location>
</feature>
<evidence type="ECO:0000256" key="7">
    <source>
        <dbReference type="SAM" id="Phobius"/>
    </source>
</evidence>
<sequence>MTTRKIYLALTFGMLLWGINIVPVKIMVNSFPPAGVTAIRLMLAGFFVYLLSWRSEPFRRLTAHEWFYLLVATALGVSLHQFLLAFGLTQTAATNGSLILALNPLTTVLLSFLFLKEKLTRLRSIGIISGFIGVSITILQGSDSLIPTVHLGDFYVFLAMLTQSLSFLAVRQVAISVPVNQITAYTLFLGGVSLAIVGPIFDGGTTIIGIASQISLGMWLLIIASGLLSTALGGMIWNRGIQELGPGQAAIFINMTPFYGLLGAAVFLGETIRLAHVFGFVFIVIGVFLGSGWFELNRAKRLNQKQRKGVPVA</sequence>
<keyword evidence="3" id="KW-1003">Cell membrane</keyword>
<gene>
    <name evidence="9" type="ORF">J2Z37_001247</name>
</gene>
<feature type="transmembrane region" description="Helical" evidence="7">
    <location>
        <begin position="182"/>
        <end position="201"/>
    </location>
</feature>
<dbReference type="EMBL" id="JAGGKT010000002">
    <property type="protein sequence ID" value="MBP1931250.1"/>
    <property type="molecule type" value="Genomic_DNA"/>
</dbReference>
<evidence type="ECO:0000256" key="6">
    <source>
        <dbReference type="ARBA" id="ARBA00023136"/>
    </source>
</evidence>
<protein>
    <submittedName>
        <fullName evidence="9">Drug/metabolite transporter (DMT)-like permease</fullName>
    </submittedName>
</protein>
<evidence type="ECO:0000256" key="1">
    <source>
        <dbReference type="ARBA" id="ARBA00004651"/>
    </source>
</evidence>
<feature type="transmembrane region" description="Helical" evidence="7">
    <location>
        <begin position="66"/>
        <end position="86"/>
    </location>
</feature>
<feature type="transmembrane region" description="Helical" evidence="7">
    <location>
        <begin position="249"/>
        <end position="268"/>
    </location>
</feature>
<evidence type="ECO:0000313" key="10">
    <source>
        <dbReference type="Proteomes" id="UP001519343"/>
    </source>
</evidence>
<dbReference type="InterPro" id="IPR037185">
    <property type="entry name" value="EmrE-like"/>
</dbReference>
<keyword evidence="5 7" id="KW-1133">Transmembrane helix</keyword>
<evidence type="ECO:0000256" key="4">
    <source>
        <dbReference type="ARBA" id="ARBA00022692"/>
    </source>
</evidence>
<dbReference type="PANTHER" id="PTHR32322">
    <property type="entry name" value="INNER MEMBRANE TRANSPORTER"/>
    <property type="match status" value="1"/>
</dbReference>
<feature type="transmembrane region" description="Helical" evidence="7">
    <location>
        <begin position="274"/>
        <end position="296"/>
    </location>
</feature>
<dbReference type="PANTHER" id="PTHR32322:SF18">
    <property type="entry name" value="S-ADENOSYLMETHIONINE_S-ADENOSYLHOMOCYSTEINE TRANSPORTER"/>
    <property type="match status" value="1"/>
</dbReference>
<keyword evidence="4 7" id="KW-0812">Transmembrane</keyword>
<comment type="caution">
    <text evidence="9">The sequence shown here is derived from an EMBL/GenBank/DDBJ whole genome shotgun (WGS) entry which is preliminary data.</text>
</comment>
<evidence type="ECO:0000313" key="9">
    <source>
        <dbReference type="EMBL" id="MBP1931250.1"/>
    </source>
</evidence>
<keyword evidence="6 7" id="KW-0472">Membrane</keyword>
<feature type="domain" description="EamA" evidence="8">
    <location>
        <begin position="151"/>
        <end position="289"/>
    </location>
</feature>
<evidence type="ECO:0000256" key="3">
    <source>
        <dbReference type="ARBA" id="ARBA00022475"/>
    </source>
</evidence>
<evidence type="ECO:0000259" key="8">
    <source>
        <dbReference type="Pfam" id="PF00892"/>
    </source>
</evidence>
<dbReference type="Pfam" id="PF00892">
    <property type="entry name" value="EamA"/>
    <property type="match status" value="2"/>
</dbReference>
<evidence type="ECO:0000256" key="2">
    <source>
        <dbReference type="ARBA" id="ARBA00007362"/>
    </source>
</evidence>
<feature type="transmembrane region" description="Helical" evidence="7">
    <location>
        <begin position="34"/>
        <end position="54"/>
    </location>
</feature>
<comment type="similarity">
    <text evidence="2">Belongs to the EamA transporter family.</text>
</comment>
<feature type="domain" description="EamA" evidence="8">
    <location>
        <begin position="6"/>
        <end position="138"/>
    </location>
</feature>
<dbReference type="SUPFAM" id="SSF103481">
    <property type="entry name" value="Multidrug resistance efflux transporter EmrE"/>
    <property type="match status" value="2"/>
</dbReference>